<evidence type="ECO:0000259" key="4">
    <source>
        <dbReference type="Pfam" id="PF07587"/>
    </source>
</evidence>
<dbReference type="Pfam" id="PF07583">
    <property type="entry name" value="PSCyt2"/>
    <property type="match status" value="1"/>
</dbReference>
<feature type="region of interest" description="Disordered" evidence="1">
    <location>
        <begin position="453"/>
        <end position="479"/>
    </location>
</feature>
<dbReference type="AlphaFoldDB" id="A0A5C6EU88"/>
<feature type="chain" id="PRO_5023078286" evidence="2">
    <location>
        <begin position="22"/>
        <end position="922"/>
    </location>
</feature>
<dbReference type="PANTHER" id="PTHR35889">
    <property type="entry name" value="CYCLOINULO-OLIGOSACCHARIDE FRUCTANOTRANSFERASE-RELATED"/>
    <property type="match status" value="1"/>
</dbReference>
<dbReference type="PANTHER" id="PTHR35889:SF3">
    <property type="entry name" value="F-BOX DOMAIN-CONTAINING PROTEIN"/>
    <property type="match status" value="1"/>
</dbReference>
<feature type="signal peptide" evidence="2">
    <location>
        <begin position="1"/>
        <end position="21"/>
    </location>
</feature>
<proteinExistence type="predicted"/>
<dbReference type="PROSITE" id="PS51257">
    <property type="entry name" value="PROKAR_LIPOPROTEIN"/>
    <property type="match status" value="1"/>
</dbReference>
<keyword evidence="7" id="KW-1185">Reference proteome</keyword>
<sequence precursor="true">MRLPIQISLLISMACSPLAFADTHASTSDAAADKHFTLKVLPLLKEKCLGCHGTDPDDIKGDYDMRDRESVMRGGESGDAAIVPGEPDDSPLYQAVIWDGLEMPPKINDRLDETQTEIIRQWIVAGSPWPNEDTQTAIMLDERQVVVNDEGTLITTSGGLADQWTYRRYAPSDVWAFLPVRKSFDHDSVDGFVDERIRDAGATPAGQAEPRQLIRRATLDLTGLLPSPSELDEFLAAWNIDADHAWSELVDRLLASPHYGERWAQHWLDVVRYADTGGFSNDYERSNAWRFRDYVVRAFNDDKPYNEFVIEQIAGDEYRPDDPEAIVATGFLRMGPWDTAMVPQDEARQIFRDDVVHSIGNAFLSMPMRCCKCHDHKFDPIPTRDYYRMYAAVSASQPAEMPAEFLDVENKNGFEDGLSLVEQLYAFADGERQTIYDKQETAAKHWYEEHNLPYKDDKARKDDPEDQKPPRHVGLDETEKGQLKVREQDTWIWKRRHERYKPMAQSVYNGPDAWQDAKKLRMPEKMKADWRPETFIHTGGSLAAKGEAVTPGVLSGCGVPVEGAPSDDPYALTTDVNHRRLGLAKWIVDERNPLTARSFVNRLWQHHFGRGLVATPNSFGVKGGKPTHPELLDWLATQFVHGGWKSKPIHRMIMMSDAYKRSTWHPNRDELATSDPENEWLTHFVPRRLTAEELRDCMLTATGELNREFGGVPIMPEINLEVALQPRMIQFSIAPAYQPSPKPEQRNRRTIYAYRVRGQADPFMEVMNLPNPNDSCDFRDDAAVSPQAFTMMNSDLMSDRAIAMAKRLESEAQDTASQIELVFERVLGRKPSDEQRDRLVTYINDMAAYHAVHEPEPITYPTKIIRSLVEEFSGQSFEFEERLPNFENYTPDDKPSTVPATTRAIADACLLLFNSNEFVYVY</sequence>
<dbReference type="InterPro" id="IPR011429">
    <property type="entry name" value="Cyt_c_Planctomycete-type"/>
</dbReference>
<reference evidence="6 7" key="1">
    <citation type="submission" date="2019-02" db="EMBL/GenBank/DDBJ databases">
        <title>Deep-cultivation of Planctomycetes and their phenomic and genomic characterization uncovers novel biology.</title>
        <authorList>
            <person name="Wiegand S."/>
            <person name="Jogler M."/>
            <person name="Boedeker C."/>
            <person name="Pinto D."/>
            <person name="Vollmers J."/>
            <person name="Rivas-Marin E."/>
            <person name="Kohn T."/>
            <person name="Peeters S.H."/>
            <person name="Heuer A."/>
            <person name="Rast P."/>
            <person name="Oberbeckmann S."/>
            <person name="Bunk B."/>
            <person name="Jeske O."/>
            <person name="Meyerdierks A."/>
            <person name="Storesund J.E."/>
            <person name="Kallscheuer N."/>
            <person name="Luecker S."/>
            <person name="Lage O.M."/>
            <person name="Pohl T."/>
            <person name="Merkel B.J."/>
            <person name="Hornburger P."/>
            <person name="Mueller R.-W."/>
            <person name="Bruemmer F."/>
            <person name="Labrenz M."/>
            <person name="Spormann A.M."/>
            <person name="Op Den Camp H."/>
            <person name="Overmann J."/>
            <person name="Amann R."/>
            <person name="Jetten M.S.M."/>
            <person name="Mascher T."/>
            <person name="Medema M.H."/>
            <person name="Devos D.P."/>
            <person name="Kaster A.-K."/>
            <person name="Ovreas L."/>
            <person name="Rohde M."/>
            <person name="Galperin M.Y."/>
            <person name="Jogler C."/>
        </authorList>
    </citation>
    <scope>NUCLEOTIDE SEQUENCE [LARGE SCALE GENOMIC DNA]</scope>
    <source>
        <strain evidence="6 7">Poly51</strain>
    </source>
</reference>
<dbReference type="EMBL" id="SJPW01000005">
    <property type="protein sequence ID" value="TWU50931.1"/>
    <property type="molecule type" value="Genomic_DNA"/>
</dbReference>
<feature type="domain" description="Cytochrome C Planctomycete-type" evidence="5">
    <location>
        <begin position="48"/>
        <end position="106"/>
    </location>
</feature>
<accession>A0A5C6EU88</accession>
<organism evidence="6 7">
    <name type="scientific">Rubripirellula tenax</name>
    <dbReference type="NCBI Taxonomy" id="2528015"/>
    <lineage>
        <taxon>Bacteria</taxon>
        <taxon>Pseudomonadati</taxon>
        <taxon>Planctomycetota</taxon>
        <taxon>Planctomycetia</taxon>
        <taxon>Pirellulales</taxon>
        <taxon>Pirellulaceae</taxon>
        <taxon>Rubripirellula</taxon>
    </lineage>
</organism>
<dbReference type="Proteomes" id="UP000318288">
    <property type="component" value="Unassembled WGS sequence"/>
</dbReference>
<evidence type="ECO:0000313" key="6">
    <source>
        <dbReference type="EMBL" id="TWU50931.1"/>
    </source>
</evidence>
<evidence type="ECO:0000256" key="1">
    <source>
        <dbReference type="SAM" id="MobiDB-lite"/>
    </source>
</evidence>
<evidence type="ECO:0000259" key="3">
    <source>
        <dbReference type="Pfam" id="PF07583"/>
    </source>
</evidence>
<dbReference type="Pfam" id="PF07635">
    <property type="entry name" value="PSCyt1"/>
    <property type="match status" value="1"/>
</dbReference>
<dbReference type="OrthoDB" id="127107at2"/>
<feature type="domain" description="DUF1549" evidence="3">
    <location>
        <begin position="189"/>
        <end position="395"/>
    </location>
</feature>
<protein>
    <submittedName>
        <fullName evidence="6">Planctomycete cytochrome C</fullName>
    </submittedName>
</protein>
<evidence type="ECO:0000259" key="5">
    <source>
        <dbReference type="Pfam" id="PF07635"/>
    </source>
</evidence>
<comment type="caution">
    <text evidence="6">The sequence shown here is derived from an EMBL/GenBank/DDBJ whole genome shotgun (WGS) entry which is preliminary data.</text>
</comment>
<evidence type="ECO:0000256" key="2">
    <source>
        <dbReference type="SAM" id="SignalP"/>
    </source>
</evidence>
<dbReference type="RefSeq" id="WP_146459600.1">
    <property type="nucleotide sequence ID" value="NZ_SJPW01000005.1"/>
</dbReference>
<dbReference type="InterPro" id="IPR022655">
    <property type="entry name" value="DUF1553"/>
</dbReference>
<feature type="domain" description="DUF1553" evidence="4">
    <location>
        <begin position="579"/>
        <end position="842"/>
    </location>
</feature>
<dbReference type="Pfam" id="PF07587">
    <property type="entry name" value="PSD1"/>
    <property type="match status" value="1"/>
</dbReference>
<keyword evidence="2" id="KW-0732">Signal</keyword>
<evidence type="ECO:0000313" key="7">
    <source>
        <dbReference type="Proteomes" id="UP000318288"/>
    </source>
</evidence>
<dbReference type="InterPro" id="IPR011444">
    <property type="entry name" value="DUF1549"/>
</dbReference>
<name>A0A5C6EU88_9BACT</name>
<gene>
    <name evidence="6" type="ORF">Poly51_42240</name>
</gene>